<gene>
    <name evidence="2" type="ORF">ARMOST_17288</name>
</gene>
<sequence>MSAALFTPDFIQAVANSLDEFDPSFLRPDGDINFERDFAQWFNHPDDSEMQKVCCPACGFDVATPATRFTSAPSPFFILITTNGRVSASDDDLLSHYLQGVRTDISAQDDVIRRIESALTRAQNEKNRLQSVFESHAALRSPSHRCPPEILTEIFHWTIATPHDDFHYSLRELNAWLSRISAVCRLWRTTVLSSPSLWTRFRLLGFRNKGLMPLLQTVLDRSREASLSIYCHSNFDVDTEEDAFARRALSTSQRWKNASIELSKSNIEIYAQIRGRLPRLEWLELGGHYLSRSGPRFDAFEDAPQLRALVLYGSISVQKLALPWTQIISLDIKDAIERDNLSVVLSMTPNLQVLTLDYQDIDDYTDGWKPRKSGDIVTCPSLRCVHVTDLALSRFWSLNFPSLEELSIKALTSNYRGEKGDQKAEDIFHNFLEHSGYPIKKLKLAVRTSVTDFARMFDMAFRLMDLDIMLPRLATAALFFRALLSTGDKTGVLPELRSLKAEYRTVNHFTDVKEVDDIADMIASRYYPPNAAVAEIQSVHITLPRLSLSCRQSFQARLKNLPDLLNLISTRDEIYILSAIPGNSCFDEQDDQMGQHQHTITSYLQTPNMPMPSYQSRFEKEREKDGQNQSPASPRGPNGGPPPPRLPSPSMMARQPMGPMGPGTDQRHIQEQSFLSEIMRIPPNMVGQLKQELGMDGKEPTAMTFDEKRRLVEAHRQRSARRTSPQIRGNPPSSNGAFAPPSPSQLLGIPPSSNGASAPSSTGPDMSAALFTPEFIQSVANSLDEFDPSFLRPDGDINFERDFGQWFNRPDDVDSK</sequence>
<organism evidence="2 3">
    <name type="scientific">Armillaria ostoyae</name>
    <name type="common">Armillaria root rot fungus</name>
    <dbReference type="NCBI Taxonomy" id="47428"/>
    <lineage>
        <taxon>Eukaryota</taxon>
        <taxon>Fungi</taxon>
        <taxon>Dikarya</taxon>
        <taxon>Basidiomycota</taxon>
        <taxon>Agaricomycotina</taxon>
        <taxon>Agaricomycetes</taxon>
        <taxon>Agaricomycetidae</taxon>
        <taxon>Agaricales</taxon>
        <taxon>Marasmiineae</taxon>
        <taxon>Physalacriaceae</taxon>
        <taxon>Armillaria</taxon>
    </lineage>
</organism>
<feature type="compositionally biased region" description="Low complexity" evidence="1">
    <location>
        <begin position="750"/>
        <end position="764"/>
    </location>
</feature>
<feature type="compositionally biased region" description="Basic and acidic residues" evidence="1">
    <location>
        <begin position="617"/>
        <end position="626"/>
    </location>
</feature>
<name>A0A284RYK4_ARMOS</name>
<feature type="region of interest" description="Disordered" evidence="1">
    <location>
        <begin position="713"/>
        <end position="769"/>
    </location>
</feature>
<dbReference type="STRING" id="47428.A0A284RYK4"/>
<proteinExistence type="predicted"/>
<feature type="compositionally biased region" description="Polar residues" evidence="1">
    <location>
        <begin position="592"/>
        <end position="616"/>
    </location>
</feature>
<dbReference type="EMBL" id="FUEG01000021">
    <property type="protein sequence ID" value="SJL13839.1"/>
    <property type="molecule type" value="Genomic_DNA"/>
</dbReference>
<keyword evidence="3" id="KW-1185">Reference proteome</keyword>
<dbReference type="OrthoDB" id="2880194at2759"/>
<feature type="compositionally biased region" description="Polar residues" evidence="1">
    <location>
        <begin position="722"/>
        <end position="736"/>
    </location>
</feature>
<evidence type="ECO:0000256" key="1">
    <source>
        <dbReference type="SAM" id="MobiDB-lite"/>
    </source>
</evidence>
<accession>A0A284RYK4</accession>
<feature type="region of interest" description="Disordered" evidence="1">
    <location>
        <begin position="587"/>
        <end position="666"/>
    </location>
</feature>
<dbReference type="Gene3D" id="1.20.1280.50">
    <property type="match status" value="1"/>
</dbReference>
<reference evidence="3" key="1">
    <citation type="journal article" date="2017" name="Nat. Ecol. Evol.">
        <title>Genome expansion and lineage-specific genetic innovations in the forest pathogenic fungi Armillaria.</title>
        <authorList>
            <person name="Sipos G."/>
            <person name="Prasanna A.N."/>
            <person name="Walter M.C."/>
            <person name="O'Connor E."/>
            <person name="Balint B."/>
            <person name="Krizsan K."/>
            <person name="Kiss B."/>
            <person name="Hess J."/>
            <person name="Varga T."/>
            <person name="Slot J."/>
            <person name="Riley R."/>
            <person name="Boka B."/>
            <person name="Rigling D."/>
            <person name="Barry K."/>
            <person name="Lee J."/>
            <person name="Mihaltcheva S."/>
            <person name="LaButti K."/>
            <person name="Lipzen A."/>
            <person name="Waldron R."/>
            <person name="Moloney N.M."/>
            <person name="Sperisen C."/>
            <person name="Kredics L."/>
            <person name="Vagvoelgyi C."/>
            <person name="Patrignani A."/>
            <person name="Fitzpatrick D."/>
            <person name="Nagy I."/>
            <person name="Doyle S."/>
            <person name="Anderson J.B."/>
            <person name="Grigoriev I.V."/>
            <person name="Gueldener U."/>
            <person name="Muensterkoetter M."/>
            <person name="Nagy L.G."/>
        </authorList>
    </citation>
    <scope>NUCLEOTIDE SEQUENCE [LARGE SCALE GENOMIC DNA]</scope>
    <source>
        <strain evidence="3">C18/9</strain>
    </source>
</reference>
<dbReference type="AlphaFoldDB" id="A0A284RYK4"/>
<protein>
    <submittedName>
        <fullName evidence="2">Uncharacterized protein</fullName>
    </submittedName>
</protein>
<dbReference type="SUPFAM" id="SSF52047">
    <property type="entry name" value="RNI-like"/>
    <property type="match status" value="1"/>
</dbReference>
<dbReference type="Proteomes" id="UP000219338">
    <property type="component" value="Unassembled WGS sequence"/>
</dbReference>
<evidence type="ECO:0000313" key="2">
    <source>
        <dbReference type="EMBL" id="SJL13839.1"/>
    </source>
</evidence>
<dbReference type="OMA" id="ARMFDMA"/>
<evidence type="ECO:0000313" key="3">
    <source>
        <dbReference type="Proteomes" id="UP000219338"/>
    </source>
</evidence>
<dbReference type="Gene3D" id="3.80.10.10">
    <property type="entry name" value="Ribonuclease Inhibitor"/>
    <property type="match status" value="1"/>
</dbReference>
<dbReference type="InterPro" id="IPR032675">
    <property type="entry name" value="LRR_dom_sf"/>
</dbReference>